<evidence type="ECO:0000313" key="4">
    <source>
        <dbReference type="Proteomes" id="UP000807469"/>
    </source>
</evidence>
<feature type="compositionally biased region" description="Polar residues" evidence="2">
    <location>
        <begin position="125"/>
        <end position="140"/>
    </location>
</feature>
<feature type="compositionally biased region" description="Gly residues" evidence="2">
    <location>
        <begin position="59"/>
        <end position="70"/>
    </location>
</feature>
<dbReference type="OrthoDB" id="79252at2759"/>
<dbReference type="Proteomes" id="UP000807469">
    <property type="component" value="Unassembled WGS sequence"/>
</dbReference>
<organism evidence="3 4">
    <name type="scientific">Pholiota conissans</name>
    <dbReference type="NCBI Taxonomy" id="109636"/>
    <lineage>
        <taxon>Eukaryota</taxon>
        <taxon>Fungi</taxon>
        <taxon>Dikarya</taxon>
        <taxon>Basidiomycota</taxon>
        <taxon>Agaricomycotina</taxon>
        <taxon>Agaricomycetes</taxon>
        <taxon>Agaricomycetidae</taxon>
        <taxon>Agaricales</taxon>
        <taxon>Agaricineae</taxon>
        <taxon>Strophariaceae</taxon>
        <taxon>Pholiota</taxon>
    </lineage>
</organism>
<evidence type="ECO:0000256" key="1">
    <source>
        <dbReference type="ARBA" id="ARBA00022853"/>
    </source>
</evidence>
<dbReference type="GO" id="GO:0006325">
    <property type="term" value="P:chromatin organization"/>
    <property type="evidence" value="ECO:0007669"/>
    <property type="project" value="UniProtKB-KW"/>
</dbReference>
<accession>A0A9P5Z5H3</accession>
<dbReference type="GO" id="GO:0034967">
    <property type="term" value="C:Set3 complex"/>
    <property type="evidence" value="ECO:0007669"/>
    <property type="project" value="TreeGrafter"/>
</dbReference>
<dbReference type="GO" id="GO:0006355">
    <property type="term" value="P:regulation of DNA-templated transcription"/>
    <property type="evidence" value="ECO:0007669"/>
    <property type="project" value="TreeGrafter"/>
</dbReference>
<comment type="caution">
    <text evidence="3">The sequence shown here is derived from an EMBL/GenBank/DDBJ whole genome shotgun (WGS) entry which is preliminary data.</text>
</comment>
<keyword evidence="4" id="KW-1185">Reference proteome</keyword>
<dbReference type="Gene3D" id="3.30.40.10">
    <property type="entry name" value="Zinc/RING finger domain, C3HC4 (zinc finger)"/>
    <property type="match status" value="1"/>
</dbReference>
<dbReference type="PANTHER" id="PTHR46462">
    <property type="entry name" value="UPSET, ISOFORM A"/>
    <property type="match status" value="1"/>
</dbReference>
<evidence type="ECO:0008006" key="5">
    <source>
        <dbReference type="Google" id="ProtNLM"/>
    </source>
</evidence>
<dbReference type="InterPro" id="IPR013083">
    <property type="entry name" value="Znf_RING/FYVE/PHD"/>
</dbReference>
<gene>
    <name evidence="3" type="ORF">BDN70DRAFT_920557</name>
</gene>
<keyword evidence="1" id="KW-0156">Chromatin regulator</keyword>
<reference evidence="3" key="1">
    <citation type="submission" date="2020-11" db="EMBL/GenBank/DDBJ databases">
        <authorList>
            <consortium name="DOE Joint Genome Institute"/>
            <person name="Ahrendt S."/>
            <person name="Riley R."/>
            <person name="Andreopoulos W."/>
            <person name="Labutti K."/>
            <person name="Pangilinan J."/>
            <person name="Ruiz-Duenas F.J."/>
            <person name="Barrasa J.M."/>
            <person name="Sanchez-Garcia M."/>
            <person name="Camarero S."/>
            <person name="Miyauchi S."/>
            <person name="Serrano A."/>
            <person name="Linde D."/>
            <person name="Babiker R."/>
            <person name="Drula E."/>
            <person name="Ayuso-Fernandez I."/>
            <person name="Pacheco R."/>
            <person name="Padilla G."/>
            <person name="Ferreira P."/>
            <person name="Barriuso J."/>
            <person name="Kellner H."/>
            <person name="Castanera R."/>
            <person name="Alfaro M."/>
            <person name="Ramirez L."/>
            <person name="Pisabarro A.G."/>
            <person name="Kuo A."/>
            <person name="Tritt A."/>
            <person name="Lipzen A."/>
            <person name="He G."/>
            <person name="Yan M."/>
            <person name="Ng V."/>
            <person name="Cullen D."/>
            <person name="Martin F."/>
            <person name="Rosso M.-N."/>
            <person name="Henrissat B."/>
            <person name="Hibbett D."/>
            <person name="Martinez A.T."/>
            <person name="Grigoriev I.V."/>
        </authorList>
    </citation>
    <scope>NUCLEOTIDE SEQUENCE</scope>
    <source>
        <strain evidence="3">CIRM-BRFM 674</strain>
    </source>
</reference>
<evidence type="ECO:0000313" key="3">
    <source>
        <dbReference type="EMBL" id="KAF9480380.1"/>
    </source>
</evidence>
<dbReference type="PANTHER" id="PTHR46462:SF3">
    <property type="entry name" value="UPSET, ISOFORM A"/>
    <property type="match status" value="1"/>
</dbReference>
<evidence type="ECO:0000256" key="2">
    <source>
        <dbReference type="SAM" id="MobiDB-lite"/>
    </source>
</evidence>
<feature type="compositionally biased region" description="Low complexity" evidence="2">
    <location>
        <begin position="40"/>
        <end position="58"/>
    </location>
</feature>
<name>A0A9P5Z5H3_9AGAR</name>
<feature type="compositionally biased region" description="Low complexity" evidence="2">
    <location>
        <begin position="96"/>
        <end position="118"/>
    </location>
</feature>
<dbReference type="AlphaFoldDB" id="A0A9P5Z5H3"/>
<protein>
    <recommendedName>
        <fullName evidence="5">PHD-type domain-containing protein</fullName>
    </recommendedName>
</protein>
<proteinExistence type="predicted"/>
<dbReference type="SUPFAM" id="SSF57903">
    <property type="entry name" value="FYVE/PHD zinc finger"/>
    <property type="match status" value="1"/>
</dbReference>
<dbReference type="GO" id="GO:0070210">
    <property type="term" value="C:Rpd3L-Expanded complex"/>
    <property type="evidence" value="ECO:0007669"/>
    <property type="project" value="TreeGrafter"/>
</dbReference>
<dbReference type="InterPro" id="IPR011011">
    <property type="entry name" value="Znf_FYVE_PHD"/>
</dbReference>
<dbReference type="Pfam" id="PF20826">
    <property type="entry name" value="PHD_5"/>
    <property type="match status" value="1"/>
</dbReference>
<feature type="region of interest" description="Disordered" evidence="2">
    <location>
        <begin position="29"/>
        <end position="160"/>
    </location>
</feature>
<feature type="compositionally biased region" description="Low complexity" evidence="2">
    <location>
        <begin position="141"/>
        <end position="155"/>
    </location>
</feature>
<dbReference type="EMBL" id="MU155195">
    <property type="protein sequence ID" value="KAF9480380.1"/>
    <property type="molecule type" value="Genomic_DNA"/>
</dbReference>
<sequence length="276" mass="28895">MHNTTPGVYPTAATSSATLNSILTTTASPRTQHQPHLPGSSINIHNNNNNSSSAIDNIEGGGSGRKGSGQGSTIPAKRKIRDVSPGTTDGVGYGEYSPTPHLPSLLSPSPYPYTSHSPAPRNQRRNSTASTSNPRGSTSNATQRQPTATTSTTLRTPPPPADTEAIDCICGFNTDDGFSIACDRCSRWCHYACFCIPPGGPVPELFVCWVCSPLPTELKERAVMMQRERLRAIRGGLPLGGSAGGTNGIGAGLDSWGLGGDDGGKRGRRVSPDVLQ</sequence>